<dbReference type="PROSITE" id="PS51767">
    <property type="entry name" value="PEPTIDASE_A1"/>
    <property type="match status" value="1"/>
</dbReference>
<sequence length="491" mass="50766">MQPRTLARALALSFFAGCHALVVQRTPAPISSFVSRAQGAGVTLQAISNTTRSATLDAIDIRYATNITVNGQNFRVVVDTGSVDLWLVTPPGFEFQDTGIPVSNGYGGGVVNGTLGFATVELGPYSVAQQAFNNAKSVTLGAILDLGLDGLIGMSTSGIGDASSIVQSIRLANMNTTLGAPFILNVFAQTPSPNNFVGISLARTDDQEGTADASFTINEVDPSYTAVQNTVKVPLAPANIGQWDFHVENFTLDGTPIELPLSSVPGAPSGQLVFRLDTGTPTAIVPQSLLDGIYRLIPGSQFAVVPFLGPQSMWTVPCNMTSILEMTIGGQQFPIHPLDLSDVFMDPETNVPVCASLISGQTTPTIQGFDILAGDTFMRNFYSVLNFGLTSPQNASESTGAFVQLLPQTNAEKAAQDAGSVRAALLASLSSSSSSSTSGSPTGSASADAAGATGSDSGSHHGKNGAGSGRRAGAWGVGMLVLMAMHVFLGL</sequence>
<feature type="domain" description="Peptidase A1" evidence="4">
    <location>
        <begin position="63"/>
        <end position="395"/>
    </location>
</feature>
<dbReference type="Pfam" id="PF00026">
    <property type="entry name" value="Asp"/>
    <property type="match status" value="1"/>
</dbReference>
<dbReference type="AlphaFoldDB" id="A0AAD7F938"/>
<dbReference type="GO" id="GO:0004190">
    <property type="term" value="F:aspartic-type endopeptidase activity"/>
    <property type="evidence" value="ECO:0007669"/>
    <property type="project" value="InterPro"/>
</dbReference>
<dbReference type="Proteomes" id="UP001221142">
    <property type="component" value="Unassembled WGS sequence"/>
</dbReference>
<evidence type="ECO:0000313" key="6">
    <source>
        <dbReference type="Proteomes" id="UP001221142"/>
    </source>
</evidence>
<dbReference type="InterPro" id="IPR033121">
    <property type="entry name" value="PEPTIDASE_A1"/>
</dbReference>
<dbReference type="InterPro" id="IPR021109">
    <property type="entry name" value="Peptidase_aspartic_dom_sf"/>
</dbReference>
<evidence type="ECO:0000256" key="3">
    <source>
        <dbReference type="SAM" id="SignalP"/>
    </source>
</evidence>
<dbReference type="PANTHER" id="PTHR47966">
    <property type="entry name" value="BETA-SITE APP-CLEAVING ENZYME, ISOFORM A-RELATED"/>
    <property type="match status" value="1"/>
</dbReference>
<dbReference type="SUPFAM" id="SSF50630">
    <property type="entry name" value="Acid proteases"/>
    <property type="match status" value="1"/>
</dbReference>
<accession>A0AAD7F938</accession>
<dbReference type="EMBL" id="JARKIF010000037">
    <property type="protein sequence ID" value="KAJ7609887.1"/>
    <property type="molecule type" value="Genomic_DNA"/>
</dbReference>
<feature type="signal peptide" evidence="3">
    <location>
        <begin position="1"/>
        <end position="20"/>
    </location>
</feature>
<comment type="caution">
    <text evidence="5">The sequence shown here is derived from an EMBL/GenBank/DDBJ whole genome shotgun (WGS) entry which is preliminary data.</text>
</comment>
<evidence type="ECO:0000256" key="2">
    <source>
        <dbReference type="SAM" id="MobiDB-lite"/>
    </source>
</evidence>
<name>A0AAD7F938_9AGAR</name>
<feature type="compositionally biased region" description="Low complexity" evidence="2">
    <location>
        <begin position="431"/>
        <end position="457"/>
    </location>
</feature>
<dbReference type="InterPro" id="IPR001461">
    <property type="entry name" value="Aspartic_peptidase_A1"/>
</dbReference>
<dbReference type="CDD" id="cd05471">
    <property type="entry name" value="pepsin_like"/>
    <property type="match status" value="1"/>
</dbReference>
<proteinExistence type="inferred from homology"/>
<dbReference type="PANTHER" id="PTHR47966:SF57">
    <property type="entry name" value="PEPTIDASE A1 DOMAIN-CONTAINING PROTEIN"/>
    <property type="match status" value="1"/>
</dbReference>
<feature type="chain" id="PRO_5042274866" evidence="3">
    <location>
        <begin position="21"/>
        <end position="491"/>
    </location>
</feature>
<keyword evidence="6" id="KW-1185">Reference proteome</keyword>
<organism evidence="5 6">
    <name type="scientific">Roridomyces roridus</name>
    <dbReference type="NCBI Taxonomy" id="1738132"/>
    <lineage>
        <taxon>Eukaryota</taxon>
        <taxon>Fungi</taxon>
        <taxon>Dikarya</taxon>
        <taxon>Basidiomycota</taxon>
        <taxon>Agaricomycotina</taxon>
        <taxon>Agaricomycetes</taxon>
        <taxon>Agaricomycetidae</taxon>
        <taxon>Agaricales</taxon>
        <taxon>Marasmiineae</taxon>
        <taxon>Mycenaceae</taxon>
        <taxon>Roridomyces</taxon>
    </lineage>
</organism>
<comment type="similarity">
    <text evidence="1">Belongs to the peptidase A1 family.</text>
</comment>
<gene>
    <name evidence="5" type="ORF">FB45DRAFT_943168</name>
</gene>
<dbReference type="Gene3D" id="2.40.70.10">
    <property type="entry name" value="Acid Proteases"/>
    <property type="match status" value="2"/>
</dbReference>
<keyword evidence="3" id="KW-0732">Signal</keyword>
<evidence type="ECO:0000259" key="4">
    <source>
        <dbReference type="PROSITE" id="PS51767"/>
    </source>
</evidence>
<evidence type="ECO:0000256" key="1">
    <source>
        <dbReference type="ARBA" id="ARBA00007447"/>
    </source>
</evidence>
<evidence type="ECO:0000313" key="5">
    <source>
        <dbReference type="EMBL" id="KAJ7609887.1"/>
    </source>
</evidence>
<dbReference type="GO" id="GO:0006508">
    <property type="term" value="P:proteolysis"/>
    <property type="evidence" value="ECO:0007669"/>
    <property type="project" value="InterPro"/>
</dbReference>
<dbReference type="PRINTS" id="PR00792">
    <property type="entry name" value="PEPSIN"/>
</dbReference>
<protein>
    <submittedName>
        <fullName evidence="5">Aspartic peptidase domain-containing protein</fullName>
    </submittedName>
</protein>
<reference evidence="5" key="1">
    <citation type="submission" date="2023-03" db="EMBL/GenBank/DDBJ databases">
        <title>Massive genome expansion in bonnet fungi (Mycena s.s.) driven by repeated elements and novel gene families across ecological guilds.</title>
        <authorList>
            <consortium name="Lawrence Berkeley National Laboratory"/>
            <person name="Harder C.B."/>
            <person name="Miyauchi S."/>
            <person name="Viragh M."/>
            <person name="Kuo A."/>
            <person name="Thoen E."/>
            <person name="Andreopoulos B."/>
            <person name="Lu D."/>
            <person name="Skrede I."/>
            <person name="Drula E."/>
            <person name="Henrissat B."/>
            <person name="Morin E."/>
            <person name="Kohler A."/>
            <person name="Barry K."/>
            <person name="LaButti K."/>
            <person name="Morin E."/>
            <person name="Salamov A."/>
            <person name="Lipzen A."/>
            <person name="Mereny Z."/>
            <person name="Hegedus B."/>
            <person name="Baldrian P."/>
            <person name="Stursova M."/>
            <person name="Weitz H."/>
            <person name="Taylor A."/>
            <person name="Grigoriev I.V."/>
            <person name="Nagy L.G."/>
            <person name="Martin F."/>
            <person name="Kauserud H."/>
        </authorList>
    </citation>
    <scope>NUCLEOTIDE SEQUENCE</scope>
    <source>
        <strain evidence="5">9284</strain>
    </source>
</reference>
<feature type="region of interest" description="Disordered" evidence="2">
    <location>
        <begin position="431"/>
        <end position="468"/>
    </location>
</feature>
<dbReference type="InterPro" id="IPR034164">
    <property type="entry name" value="Pepsin-like_dom"/>
</dbReference>